<feature type="active site" evidence="10">
    <location>
        <position position="10"/>
    </location>
</feature>
<dbReference type="GO" id="GO:0016114">
    <property type="term" value="P:terpenoid biosynthetic process"/>
    <property type="evidence" value="ECO:0007669"/>
    <property type="project" value="UniProtKB-UniRule"/>
</dbReference>
<sequence length="279" mass="30099">MTLSLLAPAKLNLCLKITGRRDDGYHLLQSLFQLLDAGDTLHFAVRNDARIVLHTPFDGVPSEDNLIVRAATALQRASDSKLGVDIHCDKRLPMGGGIGGGSSNAATTLLALNKLWQTGFNDDELSAIGLDLGADVPVFVRGRTAWAEGVGEELTPVEMPEEWFVVIHPGVSVSTREIFSHQELTRNSRPIRIAAFLEQGAGNDCENVVKSLYPEVKNALDWLNQFAPAQLTGTGSCLFARFADEASARDVFSSRPASYSGFVARGVNVSPSHTALNQI</sequence>
<dbReference type="Pfam" id="PF08544">
    <property type="entry name" value="GHMP_kinases_C"/>
    <property type="match status" value="1"/>
</dbReference>
<dbReference type="Gene3D" id="3.30.230.10">
    <property type="match status" value="1"/>
</dbReference>
<comment type="similarity">
    <text evidence="1 10">Belongs to the GHMP kinase family. IspE subfamily.</text>
</comment>
<feature type="binding site" evidence="10">
    <location>
        <begin position="93"/>
        <end position="103"/>
    </location>
    <ligand>
        <name>ATP</name>
        <dbReference type="ChEBI" id="CHEBI:30616"/>
    </ligand>
</feature>
<dbReference type="PANTHER" id="PTHR43527">
    <property type="entry name" value="4-DIPHOSPHOCYTIDYL-2-C-METHYL-D-ERYTHRITOL KINASE, CHLOROPLASTIC"/>
    <property type="match status" value="1"/>
</dbReference>
<dbReference type="Pfam" id="PF00288">
    <property type="entry name" value="GHMP_kinases_N"/>
    <property type="match status" value="1"/>
</dbReference>
<proteinExistence type="inferred from homology"/>
<dbReference type="UniPathway" id="UPA00056">
    <property type="reaction ID" value="UER00094"/>
</dbReference>
<dbReference type="NCBIfam" id="TIGR00154">
    <property type="entry name" value="ispE"/>
    <property type="match status" value="1"/>
</dbReference>
<dbReference type="AlphaFoldDB" id="A0A7W4W5D6"/>
<dbReference type="GO" id="GO:0005524">
    <property type="term" value="F:ATP binding"/>
    <property type="evidence" value="ECO:0007669"/>
    <property type="project" value="UniProtKB-UniRule"/>
</dbReference>
<dbReference type="EC" id="2.7.1.148" evidence="2 10"/>
<comment type="caution">
    <text evidence="13">The sequence shown here is derived from an EMBL/GenBank/DDBJ whole genome shotgun (WGS) entry which is preliminary data.</text>
</comment>
<evidence type="ECO:0000256" key="2">
    <source>
        <dbReference type="ARBA" id="ARBA00012052"/>
    </source>
</evidence>
<dbReference type="HAMAP" id="MF_00061">
    <property type="entry name" value="IspE"/>
    <property type="match status" value="1"/>
</dbReference>
<dbReference type="SUPFAM" id="SSF55060">
    <property type="entry name" value="GHMP Kinase, C-terminal domain"/>
    <property type="match status" value="1"/>
</dbReference>
<accession>A0A7W4W5D6</accession>
<dbReference type="InterPro" id="IPR004424">
    <property type="entry name" value="IspE"/>
</dbReference>
<keyword evidence="4 10" id="KW-0808">Transferase</keyword>
<dbReference type="RefSeq" id="WP_183409782.1">
    <property type="nucleotide sequence ID" value="NZ_JACHWY010000001.1"/>
</dbReference>
<keyword evidence="14" id="KW-1185">Reference proteome</keyword>
<name>A0A7W4W5D6_9GAMM</name>
<comment type="catalytic activity">
    <reaction evidence="10">
        <text>4-CDP-2-C-methyl-D-erythritol + ATP = 4-CDP-2-C-methyl-D-erythritol 2-phosphate + ADP + H(+)</text>
        <dbReference type="Rhea" id="RHEA:18437"/>
        <dbReference type="ChEBI" id="CHEBI:15378"/>
        <dbReference type="ChEBI" id="CHEBI:30616"/>
        <dbReference type="ChEBI" id="CHEBI:57823"/>
        <dbReference type="ChEBI" id="CHEBI:57919"/>
        <dbReference type="ChEBI" id="CHEBI:456216"/>
        <dbReference type="EC" id="2.7.1.148"/>
    </reaction>
</comment>
<evidence type="ECO:0000256" key="6">
    <source>
        <dbReference type="ARBA" id="ARBA00022777"/>
    </source>
</evidence>
<dbReference type="GO" id="GO:0019288">
    <property type="term" value="P:isopentenyl diphosphate biosynthetic process, methylerythritol 4-phosphate pathway"/>
    <property type="evidence" value="ECO:0007669"/>
    <property type="project" value="UniProtKB-UniRule"/>
</dbReference>
<keyword evidence="5 10" id="KW-0547">Nucleotide-binding</keyword>
<dbReference type="Gene3D" id="3.30.70.890">
    <property type="entry name" value="GHMP kinase, C-terminal domain"/>
    <property type="match status" value="1"/>
</dbReference>
<feature type="active site" evidence="10">
    <location>
        <position position="135"/>
    </location>
</feature>
<dbReference type="InterPro" id="IPR020568">
    <property type="entry name" value="Ribosomal_Su5_D2-typ_SF"/>
</dbReference>
<protein>
    <recommendedName>
        <fullName evidence="3 10">4-diphosphocytidyl-2-C-methyl-D-erythritol kinase</fullName>
        <shortName evidence="10">CMK</shortName>
        <ecNumber evidence="2 10">2.7.1.148</ecNumber>
    </recommendedName>
    <alternativeName>
        <fullName evidence="9 10">4-(cytidine-5'-diphospho)-2-C-methyl-D-erythritol kinase</fullName>
    </alternativeName>
</protein>
<feature type="domain" description="GHMP kinase N-terminal" evidence="11">
    <location>
        <begin position="65"/>
        <end position="142"/>
    </location>
</feature>
<dbReference type="InterPro" id="IPR013750">
    <property type="entry name" value="GHMP_kinase_C_dom"/>
</dbReference>
<evidence type="ECO:0000256" key="7">
    <source>
        <dbReference type="ARBA" id="ARBA00022840"/>
    </source>
</evidence>
<evidence type="ECO:0000256" key="10">
    <source>
        <dbReference type="HAMAP-Rule" id="MF_00061"/>
    </source>
</evidence>
<dbReference type="EMBL" id="JACHWY010000001">
    <property type="protein sequence ID" value="MBB3047142.1"/>
    <property type="molecule type" value="Genomic_DNA"/>
</dbReference>
<evidence type="ECO:0000259" key="11">
    <source>
        <dbReference type="Pfam" id="PF00288"/>
    </source>
</evidence>
<evidence type="ECO:0000256" key="5">
    <source>
        <dbReference type="ARBA" id="ARBA00022741"/>
    </source>
</evidence>
<keyword evidence="8 10" id="KW-0414">Isoprene biosynthesis</keyword>
<keyword evidence="7 10" id="KW-0067">ATP-binding</keyword>
<dbReference type="InterPro" id="IPR036554">
    <property type="entry name" value="GHMP_kinase_C_sf"/>
</dbReference>
<dbReference type="InterPro" id="IPR014721">
    <property type="entry name" value="Ribsml_uS5_D2-typ_fold_subgr"/>
</dbReference>
<gene>
    <name evidence="10" type="primary">ispE</name>
    <name evidence="13" type="ORF">FHR99_001378</name>
</gene>
<reference evidence="13 14" key="1">
    <citation type="submission" date="2020-08" db="EMBL/GenBank/DDBJ databases">
        <title>Genomic Encyclopedia of Type Strains, Phase III (KMG-III): the genomes of soil and plant-associated and newly described type strains.</title>
        <authorList>
            <person name="Whitman W."/>
        </authorList>
    </citation>
    <scope>NUCLEOTIDE SEQUENCE [LARGE SCALE GENOMIC DNA]</scope>
    <source>
        <strain evidence="13 14">CECT 8654</strain>
    </source>
</reference>
<organism evidence="13 14">
    <name type="scientific">Litorivivens lipolytica</name>
    <dbReference type="NCBI Taxonomy" id="1524264"/>
    <lineage>
        <taxon>Bacteria</taxon>
        <taxon>Pseudomonadati</taxon>
        <taxon>Pseudomonadota</taxon>
        <taxon>Gammaproteobacteria</taxon>
        <taxon>Litorivivens</taxon>
    </lineage>
</organism>
<evidence type="ECO:0000256" key="3">
    <source>
        <dbReference type="ARBA" id="ARBA00017473"/>
    </source>
</evidence>
<dbReference type="PIRSF" id="PIRSF010376">
    <property type="entry name" value="IspE"/>
    <property type="match status" value="1"/>
</dbReference>
<keyword evidence="6 10" id="KW-0418">Kinase</keyword>
<dbReference type="SUPFAM" id="SSF54211">
    <property type="entry name" value="Ribosomal protein S5 domain 2-like"/>
    <property type="match status" value="1"/>
</dbReference>
<dbReference type="Proteomes" id="UP000537130">
    <property type="component" value="Unassembled WGS sequence"/>
</dbReference>
<comment type="pathway">
    <text evidence="10">Isoprenoid biosynthesis; isopentenyl diphosphate biosynthesis via DXP pathway; isopentenyl diphosphate from 1-deoxy-D-xylulose 5-phosphate: step 3/6.</text>
</comment>
<evidence type="ECO:0000313" key="14">
    <source>
        <dbReference type="Proteomes" id="UP000537130"/>
    </source>
</evidence>
<evidence type="ECO:0000313" key="13">
    <source>
        <dbReference type="EMBL" id="MBB3047142.1"/>
    </source>
</evidence>
<dbReference type="InterPro" id="IPR006204">
    <property type="entry name" value="GHMP_kinase_N_dom"/>
</dbReference>
<evidence type="ECO:0000256" key="8">
    <source>
        <dbReference type="ARBA" id="ARBA00023229"/>
    </source>
</evidence>
<evidence type="ECO:0000256" key="1">
    <source>
        <dbReference type="ARBA" id="ARBA00009684"/>
    </source>
</evidence>
<feature type="domain" description="GHMP kinase C-terminal" evidence="12">
    <location>
        <begin position="187"/>
        <end position="255"/>
    </location>
</feature>
<evidence type="ECO:0000259" key="12">
    <source>
        <dbReference type="Pfam" id="PF08544"/>
    </source>
</evidence>
<dbReference type="GO" id="GO:0050515">
    <property type="term" value="F:4-(cytidine 5'-diphospho)-2-C-methyl-D-erythritol kinase activity"/>
    <property type="evidence" value="ECO:0007669"/>
    <property type="project" value="UniProtKB-UniRule"/>
</dbReference>
<evidence type="ECO:0000256" key="4">
    <source>
        <dbReference type="ARBA" id="ARBA00022679"/>
    </source>
</evidence>
<comment type="function">
    <text evidence="10">Catalyzes the phosphorylation of the position 2 hydroxy group of 4-diphosphocytidyl-2C-methyl-D-erythritol.</text>
</comment>
<evidence type="ECO:0000256" key="9">
    <source>
        <dbReference type="ARBA" id="ARBA00032554"/>
    </source>
</evidence>
<dbReference type="PANTHER" id="PTHR43527:SF2">
    <property type="entry name" value="4-DIPHOSPHOCYTIDYL-2-C-METHYL-D-ERYTHRITOL KINASE, CHLOROPLASTIC"/>
    <property type="match status" value="1"/>
</dbReference>